<dbReference type="Gene3D" id="3.40.630.20">
    <property type="entry name" value="Peptidase C15, pyroglutamyl peptidase I-like"/>
    <property type="match status" value="1"/>
</dbReference>
<evidence type="ECO:0000256" key="1">
    <source>
        <dbReference type="ARBA" id="ARBA00006641"/>
    </source>
</evidence>
<keyword evidence="2" id="KW-0645">Protease</keyword>
<evidence type="ECO:0000256" key="3">
    <source>
        <dbReference type="ARBA" id="ARBA00022801"/>
    </source>
</evidence>
<dbReference type="GO" id="GO:0006508">
    <property type="term" value="P:proteolysis"/>
    <property type="evidence" value="ECO:0007669"/>
    <property type="project" value="UniProtKB-KW"/>
</dbReference>
<gene>
    <name evidence="5" type="ORF">Clacol_000288</name>
</gene>
<keyword evidence="6" id="KW-1185">Reference proteome</keyword>
<dbReference type="InterPro" id="IPR036440">
    <property type="entry name" value="Peptidase_C15-like_sf"/>
</dbReference>
<evidence type="ECO:0000313" key="6">
    <source>
        <dbReference type="Proteomes" id="UP001050691"/>
    </source>
</evidence>
<dbReference type="PANTHER" id="PTHR23402:SF1">
    <property type="entry name" value="PYROGLUTAMYL-PEPTIDASE I"/>
    <property type="match status" value="1"/>
</dbReference>
<sequence>MIIRTPSGAKIHITSLGPIRVTYTAVLKLLPLLYDSPPRLPNSAEAEEIIDPSEPMPPQEEFATPPESGYDLIFHVGAGRNGAATLEQIGHKSGYKSPDVAGEYAPVIGSGSDAKGDTAISEAEKFERDRLGDTAKRTKDQIRGYGTGYEKFPEELKTEVDASFVVTQLKLWGEPRVKPSVDAGHYLCDFICYGSLAESQRPLFYDKKSDASEKRPKSLFMHVPYDEGQPFMMDELVELVKQVVALVCTGEKAL</sequence>
<keyword evidence="3" id="KW-0378">Hydrolase</keyword>
<protein>
    <recommendedName>
        <fullName evidence="7">Peptidase C15, pyroglutamyl peptidase I-like protein</fullName>
    </recommendedName>
</protein>
<name>A0AAV5A097_9AGAM</name>
<dbReference type="Proteomes" id="UP001050691">
    <property type="component" value="Unassembled WGS sequence"/>
</dbReference>
<evidence type="ECO:0008006" key="7">
    <source>
        <dbReference type="Google" id="ProtNLM"/>
    </source>
</evidence>
<dbReference type="SUPFAM" id="SSF53182">
    <property type="entry name" value="Pyrrolidone carboxyl peptidase (pyroglutamate aminopeptidase)"/>
    <property type="match status" value="1"/>
</dbReference>
<keyword evidence="4" id="KW-0788">Thiol protease</keyword>
<comment type="caution">
    <text evidence="5">The sequence shown here is derived from an EMBL/GenBank/DDBJ whole genome shotgun (WGS) entry which is preliminary data.</text>
</comment>
<evidence type="ECO:0000256" key="4">
    <source>
        <dbReference type="ARBA" id="ARBA00022807"/>
    </source>
</evidence>
<reference evidence="5" key="1">
    <citation type="submission" date="2021-10" db="EMBL/GenBank/DDBJ databases">
        <title>De novo Genome Assembly of Clathrus columnatus (Basidiomycota, Fungi) Using Illumina and Nanopore Sequence Data.</title>
        <authorList>
            <person name="Ogiso-Tanaka E."/>
            <person name="Itagaki H."/>
            <person name="Hosoya T."/>
            <person name="Hosaka K."/>
        </authorList>
    </citation>
    <scope>NUCLEOTIDE SEQUENCE</scope>
    <source>
        <strain evidence="5">MO-923</strain>
    </source>
</reference>
<dbReference type="EMBL" id="BPWL01000001">
    <property type="protein sequence ID" value="GJJ06099.1"/>
    <property type="molecule type" value="Genomic_DNA"/>
</dbReference>
<evidence type="ECO:0000256" key="2">
    <source>
        <dbReference type="ARBA" id="ARBA00022670"/>
    </source>
</evidence>
<dbReference type="GO" id="GO:0008234">
    <property type="term" value="F:cysteine-type peptidase activity"/>
    <property type="evidence" value="ECO:0007669"/>
    <property type="project" value="UniProtKB-KW"/>
</dbReference>
<dbReference type="PANTHER" id="PTHR23402">
    <property type="entry name" value="PROTEASE FAMILY C15 PYROGLUTAMYL-PEPTIDASE I-RELATED"/>
    <property type="match status" value="1"/>
</dbReference>
<evidence type="ECO:0000313" key="5">
    <source>
        <dbReference type="EMBL" id="GJJ06099.1"/>
    </source>
</evidence>
<dbReference type="InterPro" id="IPR016125">
    <property type="entry name" value="Peptidase_C15-like"/>
</dbReference>
<dbReference type="AlphaFoldDB" id="A0AAV5A097"/>
<proteinExistence type="inferred from homology"/>
<accession>A0AAV5A097</accession>
<organism evidence="5 6">
    <name type="scientific">Clathrus columnatus</name>
    <dbReference type="NCBI Taxonomy" id="1419009"/>
    <lineage>
        <taxon>Eukaryota</taxon>
        <taxon>Fungi</taxon>
        <taxon>Dikarya</taxon>
        <taxon>Basidiomycota</taxon>
        <taxon>Agaricomycotina</taxon>
        <taxon>Agaricomycetes</taxon>
        <taxon>Phallomycetidae</taxon>
        <taxon>Phallales</taxon>
        <taxon>Clathraceae</taxon>
        <taxon>Clathrus</taxon>
    </lineage>
</organism>
<comment type="similarity">
    <text evidence="1">Belongs to the peptidase C15 family.</text>
</comment>